<accession>A0AAD1SK22</accession>
<evidence type="ECO:0000313" key="20">
    <source>
        <dbReference type="EMBL" id="CAH2302490.1"/>
    </source>
</evidence>
<feature type="chain" id="PRO_5041997425" description="Tumor necrosis factor receptor superfamily member 5" evidence="18">
    <location>
        <begin position="21"/>
        <end position="288"/>
    </location>
</feature>
<dbReference type="Proteomes" id="UP001295444">
    <property type="component" value="Chromosome 06"/>
</dbReference>
<comment type="caution">
    <text evidence="15">Lacks conserved residue(s) required for the propagation of feature annotation.</text>
</comment>
<dbReference type="GO" id="GO:0023035">
    <property type="term" value="P:CD40 signaling pathway"/>
    <property type="evidence" value="ECO:0007669"/>
    <property type="project" value="UniProtKB-ARBA"/>
</dbReference>
<evidence type="ECO:0000256" key="14">
    <source>
        <dbReference type="ARBA" id="ARBA00045871"/>
    </source>
</evidence>
<dbReference type="GO" id="GO:0010557">
    <property type="term" value="P:positive regulation of macromolecule biosynthetic process"/>
    <property type="evidence" value="ECO:0007669"/>
    <property type="project" value="UniProtKB-ARBA"/>
</dbReference>
<reference evidence="20" key="1">
    <citation type="submission" date="2022-03" db="EMBL/GenBank/DDBJ databases">
        <authorList>
            <person name="Alioto T."/>
            <person name="Alioto T."/>
            <person name="Gomez Garrido J."/>
        </authorList>
    </citation>
    <scope>NUCLEOTIDE SEQUENCE</scope>
</reference>
<evidence type="ECO:0000256" key="3">
    <source>
        <dbReference type="ARBA" id="ARBA00022692"/>
    </source>
</evidence>
<dbReference type="GO" id="GO:0010468">
    <property type="term" value="P:regulation of gene expression"/>
    <property type="evidence" value="ECO:0007669"/>
    <property type="project" value="UniProtKB-ARBA"/>
</dbReference>
<keyword evidence="10 20" id="KW-0675">Receptor</keyword>
<feature type="signal peptide" evidence="18">
    <location>
        <begin position="1"/>
        <end position="20"/>
    </location>
</feature>
<dbReference type="AlphaFoldDB" id="A0AAD1SK22"/>
<evidence type="ECO:0000256" key="11">
    <source>
        <dbReference type="ARBA" id="ARBA00023180"/>
    </source>
</evidence>
<dbReference type="GO" id="GO:0009897">
    <property type="term" value="C:external side of plasma membrane"/>
    <property type="evidence" value="ECO:0007669"/>
    <property type="project" value="TreeGrafter"/>
</dbReference>
<dbReference type="GO" id="GO:0002768">
    <property type="term" value="P:immune response-regulating cell surface receptor signaling pathway"/>
    <property type="evidence" value="ECO:0007669"/>
    <property type="project" value="TreeGrafter"/>
</dbReference>
<evidence type="ECO:0000256" key="10">
    <source>
        <dbReference type="ARBA" id="ARBA00023170"/>
    </source>
</evidence>
<dbReference type="GO" id="GO:0051094">
    <property type="term" value="P:positive regulation of developmental process"/>
    <property type="evidence" value="ECO:0007669"/>
    <property type="project" value="UniProtKB-ARBA"/>
</dbReference>
<feature type="disulfide bond" evidence="15">
    <location>
        <begin position="35"/>
        <end position="48"/>
    </location>
</feature>
<comment type="subcellular location">
    <subcellularLocation>
        <location evidence="1">Membrane</location>
        <topology evidence="1">Single-pass type I membrane protein</topology>
    </subcellularLocation>
</comment>
<evidence type="ECO:0000256" key="15">
    <source>
        <dbReference type="PROSITE-ProRule" id="PRU00206"/>
    </source>
</evidence>
<evidence type="ECO:0000256" key="9">
    <source>
        <dbReference type="ARBA" id="ARBA00023157"/>
    </source>
</evidence>
<evidence type="ECO:0000256" key="6">
    <source>
        <dbReference type="ARBA" id="ARBA00022859"/>
    </source>
</evidence>
<evidence type="ECO:0000256" key="4">
    <source>
        <dbReference type="ARBA" id="ARBA00022729"/>
    </source>
</evidence>
<dbReference type="GO" id="GO:0006952">
    <property type="term" value="P:defense response"/>
    <property type="evidence" value="ECO:0007669"/>
    <property type="project" value="UniProtKB-ARBA"/>
</dbReference>
<dbReference type="PANTHER" id="PTHR46875">
    <property type="entry name" value="TUMOR NECROSIS FACTOR RECEPTOR SUPERFAMILY MEMBER 5"/>
    <property type="match status" value="1"/>
</dbReference>
<gene>
    <name evidence="20" type="ORF">PECUL_23A037141</name>
</gene>
<dbReference type="GO" id="GO:0006874">
    <property type="term" value="P:intracellular calcium ion homeostasis"/>
    <property type="evidence" value="ECO:0007669"/>
    <property type="project" value="UniProtKB-ARBA"/>
</dbReference>
<protein>
    <recommendedName>
        <fullName evidence="2">Tumor necrosis factor receptor superfamily member 5</fullName>
    </recommendedName>
    <alternativeName>
        <fullName evidence="12">B-cell surface antigen CD40</fullName>
    </alternativeName>
    <alternativeName>
        <fullName evidence="13">CD40L receptor</fullName>
    </alternativeName>
</protein>
<name>A0AAD1SK22_PELCU</name>
<keyword evidence="4 18" id="KW-0732">Signal</keyword>
<evidence type="ECO:0000259" key="19">
    <source>
        <dbReference type="PROSITE" id="PS50050"/>
    </source>
</evidence>
<evidence type="ECO:0000256" key="7">
    <source>
        <dbReference type="ARBA" id="ARBA00022989"/>
    </source>
</evidence>
<evidence type="ECO:0000256" key="5">
    <source>
        <dbReference type="ARBA" id="ARBA00022737"/>
    </source>
</evidence>
<feature type="transmembrane region" description="Helical" evidence="17">
    <location>
        <begin position="190"/>
        <end position="213"/>
    </location>
</feature>
<evidence type="ECO:0000256" key="8">
    <source>
        <dbReference type="ARBA" id="ARBA00023136"/>
    </source>
</evidence>
<comment type="function">
    <text evidence="14">Receptor for TNFSF5/CD40LG. Transduces TRAF6- and MAP3K8-mediated signals that activate ERK in macrophages and B cells, leading to induction of immunoglobulin secretion.</text>
</comment>
<dbReference type="PRINTS" id="PR01680">
    <property type="entry name" value="TNFACTORR6"/>
</dbReference>
<dbReference type="GO" id="GO:0006955">
    <property type="term" value="P:immune response"/>
    <property type="evidence" value="ECO:0007669"/>
    <property type="project" value="InterPro"/>
</dbReference>
<dbReference type="PANTHER" id="PTHR46875:SF1">
    <property type="entry name" value="TUMOR NECROSIS FACTOR RECEPTOR SUPERFAMILY MEMBER 5"/>
    <property type="match status" value="1"/>
</dbReference>
<dbReference type="GO" id="GO:0006915">
    <property type="term" value="P:apoptotic process"/>
    <property type="evidence" value="ECO:0007669"/>
    <property type="project" value="InterPro"/>
</dbReference>
<dbReference type="EMBL" id="OW240917">
    <property type="protein sequence ID" value="CAH2302490.1"/>
    <property type="molecule type" value="Genomic_DNA"/>
</dbReference>
<dbReference type="Gene3D" id="2.10.50.10">
    <property type="entry name" value="Tumor Necrosis Factor Receptor, subunit A, domain 2"/>
    <property type="match status" value="2"/>
</dbReference>
<evidence type="ECO:0000256" key="2">
    <source>
        <dbReference type="ARBA" id="ARBA00015766"/>
    </source>
</evidence>
<dbReference type="SMART" id="SM00208">
    <property type="entry name" value="TNFR"/>
    <property type="match status" value="4"/>
</dbReference>
<dbReference type="FunFam" id="2.10.50.10:FF:000041">
    <property type="entry name" value="Tumor necrosis factor receptor superfamily member 5"/>
    <property type="match status" value="1"/>
</dbReference>
<evidence type="ECO:0000256" key="18">
    <source>
        <dbReference type="SAM" id="SignalP"/>
    </source>
</evidence>
<evidence type="ECO:0000256" key="1">
    <source>
        <dbReference type="ARBA" id="ARBA00004479"/>
    </source>
</evidence>
<keyword evidence="9 15" id="KW-1015">Disulfide bond</keyword>
<dbReference type="GO" id="GO:0051240">
    <property type="term" value="P:positive regulation of multicellular organismal process"/>
    <property type="evidence" value="ECO:0007669"/>
    <property type="project" value="UniProtKB-ARBA"/>
</dbReference>
<dbReference type="PROSITE" id="PS50050">
    <property type="entry name" value="TNFR_NGFR_2"/>
    <property type="match status" value="1"/>
</dbReference>
<dbReference type="SUPFAM" id="SSF57586">
    <property type="entry name" value="TNF receptor-like"/>
    <property type="match status" value="3"/>
</dbReference>
<feature type="compositionally biased region" description="Basic and acidic residues" evidence="16">
    <location>
        <begin position="268"/>
        <end position="281"/>
    </location>
</feature>
<dbReference type="InterPro" id="IPR008063">
    <property type="entry name" value="Fas_rcpt"/>
</dbReference>
<dbReference type="InterPro" id="IPR001368">
    <property type="entry name" value="TNFR/NGFR_Cys_rich_reg"/>
</dbReference>
<keyword evidence="7 17" id="KW-1133">Transmembrane helix</keyword>
<keyword evidence="3 17" id="KW-0812">Transmembrane</keyword>
<dbReference type="InterPro" id="IPR052135">
    <property type="entry name" value="TNFRSF5"/>
</dbReference>
<feature type="region of interest" description="Disordered" evidence="16">
    <location>
        <begin position="266"/>
        <end position="288"/>
    </location>
</feature>
<evidence type="ECO:0000256" key="16">
    <source>
        <dbReference type="SAM" id="MobiDB-lite"/>
    </source>
</evidence>
<keyword evidence="8 17" id="KW-0472">Membrane</keyword>
<sequence>MKLLQFLILVLLGCNYKVVANTCSEKQYSKDGRCCDQCPPGHKVGKDCDEQNTTICLPCDVGEFQNKWNSEASCHQHNYCDNNAGLELESEGTNVKDVQCRCQNGRHCSSQSCETCIQNKACDLGEGVIQKAYKHFDTQCSPCPHGKFSNVKSDTEECQSWTSCNSTHIEDGPGSNVSDVKCKSKPQNGAAIYIPLVLFLLFVVLAIFVYLWYRRKNKNTNHREVEKNDAEDGKPLTEIPQKNIPEEVLDLDQLVDTTIQGLPVAQEQGKDCHMSQEEKRQPQQACYA</sequence>
<feature type="domain" description="TNFR-Cys" evidence="19">
    <location>
        <begin position="22"/>
        <end position="56"/>
    </location>
</feature>
<organism evidence="20 21">
    <name type="scientific">Pelobates cultripes</name>
    <name type="common">Western spadefoot toad</name>
    <dbReference type="NCBI Taxonomy" id="61616"/>
    <lineage>
        <taxon>Eukaryota</taxon>
        <taxon>Metazoa</taxon>
        <taxon>Chordata</taxon>
        <taxon>Craniata</taxon>
        <taxon>Vertebrata</taxon>
        <taxon>Euteleostomi</taxon>
        <taxon>Amphibia</taxon>
        <taxon>Batrachia</taxon>
        <taxon>Anura</taxon>
        <taxon>Pelobatoidea</taxon>
        <taxon>Pelobatidae</taxon>
        <taxon>Pelobates</taxon>
    </lineage>
</organism>
<evidence type="ECO:0000256" key="17">
    <source>
        <dbReference type="SAM" id="Phobius"/>
    </source>
</evidence>
<dbReference type="GO" id="GO:0045935">
    <property type="term" value="P:positive regulation of nucleobase-containing compound metabolic process"/>
    <property type="evidence" value="ECO:0007669"/>
    <property type="project" value="UniProtKB-ARBA"/>
</dbReference>
<keyword evidence="11" id="KW-0325">Glycoprotein</keyword>
<dbReference type="GO" id="GO:0035631">
    <property type="term" value="C:CD40 receptor complex"/>
    <property type="evidence" value="ECO:0007669"/>
    <property type="project" value="TreeGrafter"/>
</dbReference>
<feature type="disulfide bond" evidence="15">
    <location>
        <begin position="38"/>
        <end position="56"/>
    </location>
</feature>
<keyword evidence="6" id="KW-0391">Immunity</keyword>
<dbReference type="GO" id="GO:0004888">
    <property type="term" value="F:transmembrane signaling receptor activity"/>
    <property type="evidence" value="ECO:0007669"/>
    <property type="project" value="InterPro"/>
</dbReference>
<proteinExistence type="predicted"/>
<evidence type="ECO:0000256" key="13">
    <source>
        <dbReference type="ARBA" id="ARBA00032719"/>
    </source>
</evidence>
<evidence type="ECO:0000256" key="12">
    <source>
        <dbReference type="ARBA" id="ARBA00031089"/>
    </source>
</evidence>
<keyword evidence="5" id="KW-0677">Repeat</keyword>
<keyword evidence="21" id="KW-1185">Reference proteome</keyword>
<evidence type="ECO:0000313" key="21">
    <source>
        <dbReference type="Proteomes" id="UP001295444"/>
    </source>
</evidence>
<feature type="repeat" description="TNFR-Cys" evidence="15">
    <location>
        <begin position="22"/>
        <end position="56"/>
    </location>
</feature>